<organism evidence="1 2">
    <name type="scientific">Halospeciosus flavus</name>
    <dbReference type="NCBI Taxonomy" id="3032283"/>
    <lineage>
        <taxon>Archaea</taxon>
        <taxon>Methanobacteriati</taxon>
        <taxon>Methanobacteriota</taxon>
        <taxon>Stenosarchaea group</taxon>
        <taxon>Halobacteria</taxon>
        <taxon>Halobacteriales</taxon>
        <taxon>Halobacteriaceae</taxon>
        <taxon>Halospeciosus</taxon>
    </lineage>
</organism>
<evidence type="ECO:0000313" key="2">
    <source>
        <dbReference type="Proteomes" id="UP001596447"/>
    </source>
</evidence>
<dbReference type="Proteomes" id="UP001596447">
    <property type="component" value="Unassembled WGS sequence"/>
</dbReference>
<protein>
    <submittedName>
        <fullName evidence="1">Uncharacterized protein</fullName>
    </submittedName>
</protein>
<dbReference type="RefSeq" id="WP_279529497.1">
    <property type="nucleotide sequence ID" value="NZ_CP122312.1"/>
</dbReference>
<evidence type="ECO:0000313" key="1">
    <source>
        <dbReference type="EMBL" id="MFC7199567.1"/>
    </source>
</evidence>
<accession>A0ABD5Z310</accession>
<dbReference type="AlphaFoldDB" id="A0ABD5Z310"/>
<dbReference type="EMBL" id="JBHTAR010000011">
    <property type="protein sequence ID" value="MFC7199567.1"/>
    <property type="molecule type" value="Genomic_DNA"/>
</dbReference>
<keyword evidence="2" id="KW-1185">Reference proteome</keyword>
<proteinExistence type="predicted"/>
<name>A0ABD5Z310_9EURY</name>
<sequence>MSAHKEGVRADKFEITGLKSRLVFDYHTASWQCDKELEDHMKPAHDGNGDVAVVCPMCDVDECEWEMYPGVYGPNTLLKEVFHYTMGCPECGSAGWYDHRGEVICENDECGVVISGEKPMMLPEDHFDGRCGGDGGTGIPAIMEAQPAEPDVQ</sequence>
<reference evidence="1 2" key="1">
    <citation type="journal article" date="2019" name="Int. J. Syst. Evol. Microbiol.">
        <title>The Global Catalogue of Microorganisms (GCM) 10K type strain sequencing project: providing services to taxonomists for standard genome sequencing and annotation.</title>
        <authorList>
            <consortium name="The Broad Institute Genomics Platform"/>
            <consortium name="The Broad Institute Genome Sequencing Center for Infectious Disease"/>
            <person name="Wu L."/>
            <person name="Ma J."/>
        </authorList>
    </citation>
    <scope>NUCLEOTIDE SEQUENCE [LARGE SCALE GENOMIC DNA]</scope>
    <source>
        <strain evidence="1 2">XZGYJ-43</strain>
    </source>
</reference>
<gene>
    <name evidence="1" type="ORF">ACFQJ9_09110</name>
</gene>
<comment type="caution">
    <text evidence="1">The sequence shown here is derived from an EMBL/GenBank/DDBJ whole genome shotgun (WGS) entry which is preliminary data.</text>
</comment>